<proteinExistence type="predicted"/>
<protein>
    <submittedName>
        <fullName evidence="2">Uncharacterized protein</fullName>
    </submittedName>
</protein>
<gene>
    <name evidence="2" type="ORF">J3D65DRAFT_601072</name>
</gene>
<keyword evidence="3" id="KW-1185">Reference proteome</keyword>
<dbReference type="EMBL" id="JBBPEH010000003">
    <property type="protein sequence ID" value="KAK7540974.1"/>
    <property type="molecule type" value="Genomic_DNA"/>
</dbReference>
<sequence>MPQSGPSGSGGDLVGGNRGQDVSSRSCQAPRSIPACCLGIISLSLAPEALSKHICWPLDMGARVRARAAYSASEMSSPLEHRLAHEETSSVAQQKPTVDRDSTARTDQCQRQAVSGSRRLRHSYASSTSSAGGSANSREGIKSAHSPGRRLSRSYFDCLKNPKLAHGHVPRPDPEMTMSSLGGALKCPVRCEAKCREGAISDLTRLQMNNREGLRKPLYDLRENGVC</sequence>
<name>A0ABR1M3P1_9PEZI</name>
<comment type="caution">
    <text evidence="2">The sequence shown here is derived from an EMBL/GenBank/DDBJ whole genome shotgun (WGS) entry which is preliminary data.</text>
</comment>
<feature type="region of interest" description="Disordered" evidence="1">
    <location>
        <begin position="76"/>
        <end position="148"/>
    </location>
</feature>
<reference evidence="2 3" key="1">
    <citation type="submission" date="2024-04" db="EMBL/GenBank/DDBJ databases">
        <title>Phyllosticta paracitricarpa is synonymous to the EU quarantine fungus P. citricarpa based on phylogenomic analyses.</title>
        <authorList>
            <consortium name="Lawrence Berkeley National Laboratory"/>
            <person name="Van ingen-buijs V.A."/>
            <person name="Van westerhoven A.C."/>
            <person name="Haridas S."/>
            <person name="Skiadas P."/>
            <person name="Martin F."/>
            <person name="Groenewald J.Z."/>
            <person name="Crous P.W."/>
            <person name="Seidl M.F."/>
        </authorList>
    </citation>
    <scope>NUCLEOTIDE SEQUENCE [LARGE SCALE GENOMIC DNA]</scope>
    <source>
        <strain evidence="2 3">CPC 17464</strain>
    </source>
</reference>
<dbReference type="Proteomes" id="UP001360953">
    <property type="component" value="Unassembled WGS sequence"/>
</dbReference>
<feature type="compositionally biased region" description="Polar residues" evidence="1">
    <location>
        <begin position="105"/>
        <end position="115"/>
    </location>
</feature>
<accession>A0ABR1M3P1</accession>
<feature type="region of interest" description="Disordered" evidence="1">
    <location>
        <begin position="1"/>
        <end position="26"/>
    </location>
</feature>
<evidence type="ECO:0000313" key="3">
    <source>
        <dbReference type="Proteomes" id="UP001360953"/>
    </source>
</evidence>
<evidence type="ECO:0000313" key="2">
    <source>
        <dbReference type="EMBL" id="KAK7540974.1"/>
    </source>
</evidence>
<evidence type="ECO:0000256" key="1">
    <source>
        <dbReference type="SAM" id="MobiDB-lite"/>
    </source>
</evidence>
<organism evidence="2 3">
    <name type="scientific">Phyllosticta citribraziliensis</name>
    <dbReference type="NCBI Taxonomy" id="989973"/>
    <lineage>
        <taxon>Eukaryota</taxon>
        <taxon>Fungi</taxon>
        <taxon>Dikarya</taxon>
        <taxon>Ascomycota</taxon>
        <taxon>Pezizomycotina</taxon>
        <taxon>Dothideomycetes</taxon>
        <taxon>Dothideomycetes incertae sedis</taxon>
        <taxon>Botryosphaeriales</taxon>
        <taxon>Phyllostictaceae</taxon>
        <taxon>Phyllosticta</taxon>
    </lineage>
</organism>
<dbReference type="RefSeq" id="XP_066657905.1">
    <property type="nucleotide sequence ID" value="XM_066798007.1"/>
</dbReference>
<feature type="compositionally biased region" description="Basic and acidic residues" evidence="1">
    <location>
        <begin position="79"/>
        <end position="88"/>
    </location>
</feature>
<feature type="compositionally biased region" description="Gly residues" evidence="1">
    <location>
        <begin position="7"/>
        <end position="18"/>
    </location>
</feature>
<feature type="compositionally biased region" description="Low complexity" evidence="1">
    <location>
        <begin position="123"/>
        <end position="137"/>
    </location>
</feature>
<dbReference type="GeneID" id="92030913"/>